<keyword evidence="4 11" id="KW-0808">Transferase</keyword>
<dbReference type="Pfam" id="PF22025">
    <property type="entry name" value="ThiI_fer"/>
    <property type="match status" value="1"/>
</dbReference>
<organism evidence="14 15">
    <name type="scientific">Pasteurella dagmatis ATCC 43325</name>
    <dbReference type="NCBI Taxonomy" id="667128"/>
    <lineage>
        <taxon>Bacteria</taxon>
        <taxon>Pseudomonadati</taxon>
        <taxon>Pseudomonadota</taxon>
        <taxon>Gammaproteobacteria</taxon>
        <taxon>Pasteurellales</taxon>
        <taxon>Pasteurellaceae</taxon>
        <taxon>Pasteurella</taxon>
    </lineage>
</organism>
<dbReference type="GO" id="GO:0009228">
    <property type="term" value="P:thiamine biosynthetic process"/>
    <property type="evidence" value="ECO:0007669"/>
    <property type="project" value="UniProtKB-KW"/>
</dbReference>
<protein>
    <recommendedName>
        <fullName evidence="11">tRNA sulfurtransferase</fullName>
        <ecNumber evidence="11">2.8.1.4</ecNumber>
    </recommendedName>
    <alternativeName>
        <fullName evidence="11">Sulfur carrier protein ThiS sulfurtransferase</fullName>
    </alternativeName>
    <alternativeName>
        <fullName evidence="11">Thiamine biosynthesis protein ThiI</fullName>
    </alternativeName>
    <alternativeName>
        <fullName evidence="11">tRNA 4-thiouridine synthase</fullName>
    </alternativeName>
</protein>
<dbReference type="PANTHER" id="PTHR43209:SF1">
    <property type="entry name" value="TRNA SULFURTRANSFERASE"/>
    <property type="match status" value="1"/>
</dbReference>
<keyword evidence="10" id="KW-0676">Redox-active center</keyword>
<dbReference type="GO" id="GO:0140741">
    <property type="term" value="F:tRNA-uracil-4 sulfurtransferase activity"/>
    <property type="evidence" value="ECO:0007669"/>
    <property type="project" value="UniProtKB-EC"/>
</dbReference>
<evidence type="ECO:0000256" key="6">
    <source>
        <dbReference type="ARBA" id="ARBA00022840"/>
    </source>
</evidence>
<dbReference type="InterPro" id="IPR049961">
    <property type="entry name" value="ThiI_N"/>
</dbReference>
<dbReference type="InterPro" id="IPR049962">
    <property type="entry name" value="THUMP_ThiI"/>
</dbReference>
<evidence type="ECO:0000256" key="2">
    <source>
        <dbReference type="ARBA" id="ARBA00022490"/>
    </source>
</evidence>
<dbReference type="AlphaFoldDB" id="C9PR16"/>
<dbReference type="CDD" id="cd00158">
    <property type="entry name" value="RHOD"/>
    <property type="match status" value="1"/>
</dbReference>
<dbReference type="InterPro" id="IPR004114">
    <property type="entry name" value="THUMP_dom"/>
</dbReference>
<dbReference type="NCBIfam" id="TIGR00342">
    <property type="entry name" value="tRNA uracil 4-sulfurtransferase ThiI"/>
    <property type="match status" value="1"/>
</dbReference>
<dbReference type="SUPFAM" id="SSF52402">
    <property type="entry name" value="Adenine nucleotide alpha hydrolases-like"/>
    <property type="match status" value="1"/>
</dbReference>
<keyword evidence="15" id="KW-1185">Reference proteome</keyword>
<evidence type="ECO:0000256" key="11">
    <source>
        <dbReference type="HAMAP-Rule" id="MF_00021"/>
    </source>
</evidence>
<dbReference type="HOGENOM" id="CLU_037952_4_1_6"/>
<dbReference type="InterPro" id="IPR054173">
    <property type="entry name" value="ThiI_fer"/>
</dbReference>
<comment type="pathway">
    <text evidence="11">Cofactor biosynthesis; thiamine diphosphate biosynthesis.</text>
</comment>
<feature type="binding site" evidence="11">
    <location>
        <position position="265"/>
    </location>
    <ligand>
        <name>ATP</name>
        <dbReference type="ChEBI" id="CHEBI:30616"/>
    </ligand>
</feature>
<evidence type="ECO:0000256" key="9">
    <source>
        <dbReference type="ARBA" id="ARBA00023157"/>
    </source>
</evidence>
<comment type="caution">
    <text evidence="14">The sequence shown here is derived from an EMBL/GenBank/DDBJ whole genome shotgun (WGS) entry which is preliminary data.</text>
</comment>
<dbReference type="SMART" id="SM00981">
    <property type="entry name" value="THUMP"/>
    <property type="match status" value="1"/>
</dbReference>
<evidence type="ECO:0000256" key="3">
    <source>
        <dbReference type="ARBA" id="ARBA00022555"/>
    </source>
</evidence>
<dbReference type="PROSITE" id="PS51165">
    <property type="entry name" value="THUMP"/>
    <property type="match status" value="1"/>
</dbReference>
<gene>
    <name evidence="11 14" type="primary">thiI</name>
    <name evidence="14" type="ORF">HMPREF0621_1440</name>
</gene>
<dbReference type="Gene3D" id="3.30.2130.30">
    <property type="match status" value="1"/>
</dbReference>
<evidence type="ECO:0000256" key="10">
    <source>
        <dbReference type="ARBA" id="ARBA00023284"/>
    </source>
</evidence>
<dbReference type="InterPro" id="IPR036873">
    <property type="entry name" value="Rhodanese-like_dom_sf"/>
</dbReference>
<keyword evidence="6 11" id="KW-0067">ATP-binding</keyword>
<keyword evidence="3 11" id="KW-0820">tRNA-binding</keyword>
<evidence type="ECO:0000256" key="1">
    <source>
        <dbReference type="ARBA" id="ARBA00004496"/>
    </source>
</evidence>
<comment type="function">
    <text evidence="11">Catalyzes the ATP-dependent transfer of a sulfur to tRNA to produce 4-thiouridine in position 8 of tRNAs, which functions as a near-UV photosensor. Also catalyzes the transfer of sulfur to the sulfur carrier protein ThiS, forming ThiS-thiocarboxylate. This is a step in the synthesis of thiazole, in the thiamine biosynthesis pathway. The sulfur is donated as persulfide by IscS.</text>
</comment>
<feature type="domain" description="THUMP" evidence="13">
    <location>
        <begin position="61"/>
        <end position="165"/>
    </location>
</feature>
<dbReference type="NCBIfam" id="TIGR04271">
    <property type="entry name" value="ThiI_C_thiazole"/>
    <property type="match status" value="1"/>
</dbReference>
<dbReference type="InterPro" id="IPR003720">
    <property type="entry name" value="tRNA_STrfase"/>
</dbReference>
<proteinExistence type="inferred from homology"/>
<evidence type="ECO:0000256" key="8">
    <source>
        <dbReference type="ARBA" id="ARBA00022977"/>
    </source>
</evidence>
<comment type="caution">
    <text evidence="11">Lacks conserved residue(s) required for the propagation of feature annotation.</text>
</comment>
<dbReference type="InterPro" id="IPR026340">
    <property type="entry name" value="THII_Thiazole_biosynth_dom"/>
</dbReference>
<dbReference type="Pfam" id="PF02926">
    <property type="entry name" value="THUMP"/>
    <property type="match status" value="1"/>
</dbReference>
<dbReference type="SUPFAM" id="SSF143437">
    <property type="entry name" value="THUMP domain-like"/>
    <property type="match status" value="1"/>
</dbReference>
<comment type="similarity">
    <text evidence="11">Belongs to the ThiI family.</text>
</comment>
<dbReference type="GO" id="GO:0002937">
    <property type="term" value="P:tRNA 4-thiouridine biosynthesis"/>
    <property type="evidence" value="ECO:0007669"/>
    <property type="project" value="TreeGrafter"/>
</dbReference>
<dbReference type="CDD" id="cd11716">
    <property type="entry name" value="THUMP_ThiI"/>
    <property type="match status" value="1"/>
</dbReference>
<sequence length="480" mass="54818">MKFIIKLFPEIMIKSESVRKRFVKILTGNIRNILNKYDDSVAVVRHWDYIEVRSKNEENRPHLIELLQRIPGIHHFLEVDEKPFETMHDIFEQTLQDVGSSLENKTFCVRVRRKGKHEFNSLDVERYVGGGLNQHIASAKVQLSKPDVTVRIDIENDKMMLVRARHQGIGGYPIGTQEDVLSLISGGFDSGVSSYMLIRRGSRVHYCFFNLGGAAHEIGVKQMAYHIWQRYSESHKVRFVAINFEGVVGEILEKVDNGQMGVVLKRMMVRAASRIAERFGIQAIVTGEALGQVSSQTLTNLRLIDEASNCLVLRPLITHDKEQIIAMAKEIGTDDIAKSMPEFCGVISKNPTVKAIKEKIELEEGNFNFDVLESAVQNAQYLDIRQIAEQTEREVVEVDTVSVFASQDVILDIRSPEETDENPLKMDNVKLMPFYKLSSQFSTLDQSKNYLLYCERGVMSKLQALYLKEQGFRNVKVFRR</sequence>
<dbReference type="GO" id="GO:0000049">
    <property type="term" value="F:tRNA binding"/>
    <property type="evidence" value="ECO:0007669"/>
    <property type="project" value="UniProtKB-UniRule"/>
</dbReference>
<dbReference type="Proteomes" id="UP000005519">
    <property type="component" value="Unassembled WGS sequence"/>
</dbReference>
<comment type="catalytic activity">
    <reaction evidence="11">
        <text>[ThiS sulfur-carrier protein]-C-terminal Gly-Gly-AMP + S-sulfanyl-L-cysteinyl-[cysteine desulfurase] + AH2 = [ThiS sulfur-carrier protein]-C-terminal-Gly-aminoethanethioate + L-cysteinyl-[cysteine desulfurase] + A + AMP + 2 H(+)</text>
        <dbReference type="Rhea" id="RHEA:43340"/>
        <dbReference type="Rhea" id="RHEA-COMP:12157"/>
        <dbReference type="Rhea" id="RHEA-COMP:12158"/>
        <dbReference type="Rhea" id="RHEA-COMP:12910"/>
        <dbReference type="Rhea" id="RHEA-COMP:19908"/>
        <dbReference type="ChEBI" id="CHEBI:13193"/>
        <dbReference type="ChEBI" id="CHEBI:15378"/>
        <dbReference type="ChEBI" id="CHEBI:17499"/>
        <dbReference type="ChEBI" id="CHEBI:29950"/>
        <dbReference type="ChEBI" id="CHEBI:61963"/>
        <dbReference type="ChEBI" id="CHEBI:90618"/>
        <dbReference type="ChEBI" id="CHEBI:232372"/>
        <dbReference type="ChEBI" id="CHEBI:456215"/>
    </reaction>
</comment>
<dbReference type="EC" id="2.8.1.4" evidence="11"/>
<feature type="domain" description="Rhodanese" evidence="12">
    <location>
        <begin position="404"/>
        <end position="477"/>
    </location>
</feature>
<dbReference type="Gene3D" id="3.40.250.10">
    <property type="entry name" value="Rhodanese-like domain"/>
    <property type="match status" value="1"/>
</dbReference>
<reference evidence="14 15" key="1">
    <citation type="submission" date="2009-10" db="EMBL/GenBank/DDBJ databases">
        <authorList>
            <person name="Muzny D."/>
            <person name="Qin X."/>
            <person name="Deng J."/>
            <person name="Jiang H."/>
            <person name="Liu Y."/>
            <person name="Qu J."/>
            <person name="Song X.-Z."/>
            <person name="Zhang L."/>
            <person name="Thornton R."/>
            <person name="Coyle M."/>
            <person name="Francisco L."/>
            <person name="Jackson L."/>
            <person name="Javaid M."/>
            <person name="Korchina V."/>
            <person name="Kovar C."/>
            <person name="Mata R."/>
            <person name="Mathew T."/>
            <person name="Ngo R."/>
            <person name="Nguyen L."/>
            <person name="Nguyen N."/>
            <person name="Okwuonu G."/>
            <person name="Ongeri F."/>
            <person name="Pham C."/>
            <person name="Simmons D."/>
            <person name="Wilczek-Boney K."/>
            <person name="Hale W."/>
            <person name="Jakkamsetti A."/>
            <person name="Pham P."/>
            <person name="Ruth R."/>
            <person name="San Lucas F."/>
            <person name="Warren J."/>
            <person name="Zhang J."/>
            <person name="Zhao Z."/>
            <person name="Zhou C."/>
            <person name="Zhu D."/>
            <person name="Lee S."/>
            <person name="Bess C."/>
            <person name="Blankenburg K."/>
            <person name="Forbes L."/>
            <person name="Fu Q."/>
            <person name="Gubbala S."/>
            <person name="Hirani K."/>
            <person name="Jayaseelan J.C."/>
            <person name="Lara F."/>
            <person name="Munidasa M."/>
            <person name="Palculict T."/>
            <person name="Patil S."/>
            <person name="Pu L.-L."/>
            <person name="Saada N."/>
            <person name="Tang L."/>
            <person name="Weissenberger G."/>
            <person name="Zhu Y."/>
            <person name="Hemphill L."/>
            <person name="Shang Y."/>
            <person name="Youmans B."/>
            <person name="Ayvaz T."/>
            <person name="Ross M."/>
            <person name="Santibanez J."/>
            <person name="Aqrawi P."/>
            <person name="Gross S."/>
            <person name="Joshi V."/>
            <person name="Fowler G."/>
            <person name="Nazareth L."/>
            <person name="Reid J."/>
            <person name="Worley K."/>
            <person name="Petrosino J."/>
            <person name="Highlander S."/>
            <person name="Gibbs R."/>
        </authorList>
    </citation>
    <scope>NUCLEOTIDE SEQUENCE [LARGE SCALE GENOMIC DNA]</scope>
    <source>
        <strain evidence="14 15">ATCC 43325</strain>
    </source>
</reference>
<dbReference type="OrthoDB" id="9773948at2"/>
<dbReference type="GO" id="GO:0052837">
    <property type="term" value="P:thiazole biosynthetic process"/>
    <property type="evidence" value="ECO:0007669"/>
    <property type="project" value="InterPro"/>
</dbReference>
<feature type="binding site" evidence="11">
    <location>
        <position position="287"/>
    </location>
    <ligand>
        <name>ATP</name>
        <dbReference type="ChEBI" id="CHEBI:30616"/>
    </ligand>
</feature>
<dbReference type="STRING" id="667128.HMPREF0621_1440"/>
<evidence type="ECO:0000259" key="12">
    <source>
        <dbReference type="PROSITE" id="PS50206"/>
    </source>
</evidence>
<dbReference type="FunFam" id="3.40.50.620:FF:000029">
    <property type="entry name" value="tRNA sulfurtransferase"/>
    <property type="match status" value="1"/>
</dbReference>
<dbReference type="FunFam" id="3.30.2130.30:FF:000002">
    <property type="entry name" value="tRNA sulfurtransferase"/>
    <property type="match status" value="1"/>
</dbReference>
<keyword evidence="7 11" id="KW-0694">RNA-binding</keyword>
<dbReference type="HAMAP" id="MF_00021">
    <property type="entry name" value="ThiI"/>
    <property type="match status" value="1"/>
</dbReference>
<dbReference type="PROSITE" id="PS50206">
    <property type="entry name" value="RHODANESE_3"/>
    <property type="match status" value="1"/>
</dbReference>
<dbReference type="PANTHER" id="PTHR43209">
    <property type="entry name" value="TRNA SULFURTRANSFERASE"/>
    <property type="match status" value="1"/>
</dbReference>
<dbReference type="UniPathway" id="UPA00060"/>
<dbReference type="EMBL" id="ACZR01000014">
    <property type="protein sequence ID" value="EEX49917.1"/>
    <property type="molecule type" value="Genomic_DNA"/>
</dbReference>
<keyword evidence="8 11" id="KW-0784">Thiamine biosynthesis</keyword>
<dbReference type="Gene3D" id="3.40.50.620">
    <property type="entry name" value="HUPs"/>
    <property type="match status" value="1"/>
</dbReference>
<evidence type="ECO:0000256" key="7">
    <source>
        <dbReference type="ARBA" id="ARBA00022884"/>
    </source>
</evidence>
<dbReference type="GO" id="GO:0009229">
    <property type="term" value="P:thiamine diphosphate biosynthetic process"/>
    <property type="evidence" value="ECO:0007669"/>
    <property type="project" value="UniProtKB-UniRule"/>
</dbReference>
<feature type="binding site" evidence="11">
    <location>
        <begin position="183"/>
        <end position="184"/>
    </location>
    <ligand>
        <name>ATP</name>
        <dbReference type="ChEBI" id="CHEBI:30616"/>
    </ligand>
</feature>
<keyword evidence="5 11" id="KW-0547">Nucleotide-binding</keyword>
<dbReference type="SUPFAM" id="SSF52821">
    <property type="entry name" value="Rhodanese/Cell cycle control phosphatase"/>
    <property type="match status" value="1"/>
</dbReference>
<comment type="catalytic activity">
    <reaction evidence="11">
        <text>[ThiI sulfur-carrier protein]-S-sulfanyl-L-cysteine + a uridine in tRNA + 2 reduced [2Fe-2S]-[ferredoxin] + ATP + H(+) = [ThiI sulfur-carrier protein]-L-cysteine + a 4-thiouridine in tRNA + 2 oxidized [2Fe-2S]-[ferredoxin] + AMP + diphosphate</text>
        <dbReference type="Rhea" id="RHEA:24176"/>
        <dbReference type="Rhea" id="RHEA-COMP:10000"/>
        <dbReference type="Rhea" id="RHEA-COMP:10001"/>
        <dbReference type="Rhea" id="RHEA-COMP:13337"/>
        <dbReference type="Rhea" id="RHEA-COMP:13338"/>
        <dbReference type="Rhea" id="RHEA-COMP:13339"/>
        <dbReference type="Rhea" id="RHEA-COMP:13340"/>
        <dbReference type="ChEBI" id="CHEBI:15378"/>
        <dbReference type="ChEBI" id="CHEBI:29950"/>
        <dbReference type="ChEBI" id="CHEBI:30616"/>
        <dbReference type="ChEBI" id="CHEBI:33019"/>
        <dbReference type="ChEBI" id="CHEBI:33737"/>
        <dbReference type="ChEBI" id="CHEBI:33738"/>
        <dbReference type="ChEBI" id="CHEBI:61963"/>
        <dbReference type="ChEBI" id="CHEBI:65315"/>
        <dbReference type="ChEBI" id="CHEBI:136798"/>
        <dbReference type="ChEBI" id="CHEBI:456215"/>
        <dbReference type="EC" id="2.8.1.4"/>
    </reaction>
</comment>
<dbReference type="RefSeq" id="WP_005762220.1">
    <property type="nucleotide sequence ID" value="NZ_GG704810.1"/>
</dbReference>
<evidence type="ECO:0000256" key="4">
    <source>
        <dbReference type="ARBA" id="ARBA00022679"/>
    </source>
</evidence>
<keyword evidence="9" id="KW-1015">Disulfide bond</keyword>
<evidence type="ECO:0000259" key="13">
    <source>
        <dbReference type="PROSITE" id="PS51165"/>
    </source>
</evidence>
<feature type="active site" description="Cysteine persulfide intermediate" evidence="11">
    <location>
        <position position="454"/>
    </location>
</feature>
<evidence type="ECO:0000256" key="5">
    <source>
        <dbReference type="ARBA" id="ARBA00022741"/>
    </source>
</evidence>
<dbReference type="CDD" id="cd01712">
    <property type="entry name" value="PPase_ThiI"/>
    <property type="match status" value="1"/>
</dbReference>
<dbReference type="GO" id="GO:0004810">
    <property type="term" value="F:CCA tRNA nucleotidyltransferase activity"/>
    <property type="evidence" value="ECO:0007669"/>
    <property type="project" value="InterPro"/>
</dbReference>
<dbReference type="GO" id="GO:0005829">
    <property type="term" value="C:cytosol"/>
    <property type="evidence" value="ECO:0007669"/>
    <property type="project" value="TreeGrafter"/>
</dbReference>
<dbReference type="InterPro" id="IPR014729">
    <property type="entry name" value="Rossmann-like_a/b/a_fold"/>
</dbReference>
<feature type="binding site" evidence="11">
    <location>
        <position position="296"/>
    </location>
    <ligand>
        <name>ATP</name>
        <dbReference type="ChEBI" id="CHEBI:30616"/>
    </ligand>
</feature>
<dbReference type="GO" id="GO:0005524">
    <property type="term" value="F:ATP binding"/>
    <property type="evidence" value="ECO:0007669"/>
    <property type="project" value="UniProtKB-UniRule"/>
</dbReference>
<dbReference type="InterPro" id="IPR001763">
    <property type="entry name" value="Rhodanese-like_dom"/>
</dbReference>
<evidence type="ECO:0000313" key="15">
    <source>
        <dbReference type="Proteomes" id="UP000005519"/>
    </source>
</evidence>
<dbReference type="InterPro" id="IPR020536">
    <property type="entry name" value="ThiI_AANH"/>
</dbReference>
<keyword evidence="2 11" id="KW-0963">Cytoplasm</keyword>
<dbReference type="Pfam" id="PF02568">
    <property type="entry name" value="ThiI"/>
    <property type="match status" value="1"/>
</dbReference>
<accession>C9PR16</accession>
<dbReference type="InterPro" id="IPR050102">
    <property type="entry name" value="tRNA_sulfurtransferase_ThiI"/>
</dbReference>
<name>C9PR16_9PAST</name>
<evidence type="ECO:0000313" key="14">
    <source>
        <dbReference type="EMBL" id="EEX49917.1"/>
    </source>
</evidence>
<comment type="subcellular location">
    <subcellularLocation>
        <location evidence="1 11">Cytoplasm</location>
    </subcellularLocation>
</comment>